<evidence type="ECO:0000259" key="7">
    <source>
        <dbReference type="Pfam" id="PF22770"/>
    </source>
</evidence>
<proteinExistence type="predicted"/>
<feature type="domain" description="POPLD" evidence="6">
    <location>
        <begin position="476"/>
        <end position="573"/>
    </location>
</feature>
<dbReference type="Pfam" id="PF06978">
    <property type="entry name" value="POP1_N"/>
    <property type="match status" value="1"/>
</dbReference>
<feature type="domain" description="POP1 C-terminal" evidence="7">
    <location>
        <begin position="708"/>
        <end position="767"/>
    </location>
</feature>
<keyword evidence="3" id="KW-0539">Nucleus</keyword>
<dbReference type="Pfam" id="PF08170">
    <property type="entry name" value="POPLD"/>
    <property type="match status" value="1"/>
</dbReference>
<comment type="caution">
    <text evidence="8">The sequence shown here is derived from an EMBL/GenBank/DDBJ whole genome shotgun (WGS) entry which is preliminary data.</text>
</comment>
<dbReference type="InterPro" id="IPR012590">
    <property type="entry name" value="POPLD_dom"/>
</dbReference>
<dbReference type="Proteomes" id="UP001153365">
    <property type="component" value="Unassembled WGS sequence"/>
</dbReference>
<dbReference type="InterPro" id="IPR039182">
    <property type="entry name" value="Pop1"/>
</dbReference>
<dbReference type="PANTHER" id="PTHR22731">
    <property type="entry name" value="RIBONUCLEASES P/MRP PROTEIN SUBUNIT POP1"/>
    <property type="match status" value="1"/>
</dbReference>
<evidence type="ECO:0000256" key="4">
    <source>
        <dbReference type="SAM" id="MobiDB-lite"/>
    </source>
</evidence>
<dbReference type="Pfam" id="PF22770">
    <property type="entry name" value="POP1_C"/>
    <property type="match status" value="1"/>
</dbReference>
<evidence type="ECO:0000256" key="2">
    <source>
        <dbReference type="ARBA" id="ARBA00022694"/>
    </source>
</evidence>
<evidence type="ECO:0000256" key="1">
    <source>
        <dbReference type="ARBA" id="ARBA00004123"/>
    </source>
</evidence>
<dbReference type="GO" id="GO:0005655">
    <property type="term" value="C:nucleolar ribonuclease P complex"/>
    <property type="evidence" value="ECO:0007669"/>
    <property type="project" value="InterPro"/>
</dbReference>
<gene>
    <name evidence="8" type="ORF">PPACK8108_LOCUS1262</name>
</gene>
<evidence type="ECO:0000256" key="3">
    <source>
        <dbReference type="ARBA" id="ARBA00023242"/>
    </source>
</evidence>
<dbReference type="GO" id="GO:0000172">
    <property type="term" value="C:ribonuclease MRP complex"/>
    <property type="evidence" value="ECO:0007669"/>
    <property type="project" value="InterPro"/>
</dbReference>
<comment type="subcellular location">
    <subcellularLocation>
        <location evidence="1">Nucleus</location>
    </subcellularLocation>
</comment>
<dbReference type="InterPro" id="IPR009723">
    <property type="entry name" value="Pop1_N"/>
</dbReference>
<reference evidence="8" key="1">
    <citation type="submission" date="2022-06" db="EMBL/GenBank/DDBJ databases">
        <authorList>
            <consortium name="SYNGENTA / RWTH Aachen University"/>
        </authorList>
    </citation>
    <scope>NUCLEOTIDE SEQUENCE</scope>
</reference>
<sequence>MASENQSSLKRSIRSLEPSTSSQARKRAKLKNSRQIDTQDLKDIQNNHENLPQFLNVEKFISSRTFEINAMEKALRTARQGTGQRAFQTLPRHLRRRAASHFARRVPTRLREKARFEMKNDKKKSPSRAVKIKLKAKQFHDKDRTKKLQKRQVEKKWLRTHLWHAKRTKMIDIWGYRLAKKPTEKCFRSTYRAAKYGATLHDLSYYTHLSLIAQENDLMNVMARICDPMGADPSSAWYRAGHRCVEVMIYDDGGWPMCLIGPAVIIWRPITNENPVDDLHQQTRDLSCTLMDFDAASGLHNRELMIQAHPSLKLQIIEAVKRASNSNIVPQDLNELGCLELGGPKCTEMLGRVLKGERKEEKREVVEWLRAGIRCNTFPIGMLIGITVDDPRIHFPDKRKEHTKDVNKSSVRIIQPQVRYSDCPRFWDQEEQKKSIKYKKADIDKRRSKLEIPGSRLERIEADDRISILILRSDLGWRIIMPFKWTQSFFYSFVFATPRLVCLDQRAQIDFEASKPSFPKDFPCLLPAAELAERAGTEEFEYWHRCPPAKRVNYRLMDSKGGGGGGDPFVADWKLVIRGENGSKKEKKSKDKEAQKIPDQESEIIKHIENQNEPWLMIGPLIGLIVEKVIKLTMVMIERNKSNEEIMRLAPGLIEGLVNKFKPINLQQDQSNAQIRWENAIVQVRIEPSGGKGKKGVISDLARIYWKKDVMHQVNEECERLKRKKNRHYGDFIGLVTTGQFSLSEASMIGFGAVSLKKIVEMIISKTRTKELEKVDKMKGEVMVGVEKSEVECNINTNINEAHEEGKRKGLRGSIEKVIKLKISFRNKQHYEHQDGTLTLIV</sequence>
<evidence type="ECO:0000259" key="5">
    <source>
        <dbReference type="Pfam" id="PF06978"/>
    </source>
</evidence>
<organism evidence="8 9">
    <name type="scientific">Phakopsora pachyrhizi</name>
    <name type="common">Asian soybean rust disease fungus</name>
    <dbReference type="NCBI Taxonomy" id="170000"/>
    <lineage>
        <taxon>Eukaryota</taxon>
        <taxon>Fungi</taxon>
        <taxon>Dikarya</taxon>
        <taxon>Basidiomycota</taxon>
        <taxon>Pucciniomycotina</taxon>
        <taxon>Pucciniomycetes</taxon>
        <taxon>Pucciniales</taxon>
        <taxon>Phakopsoraceae</taxon>
        <taxon>Phakopsora</taxon>
    </lineage>
</organism>
<dbReference type="GO" id="GO:0001682">
    <property type="term" value="P:tRNA 5'-leader removal"/>
    <property type="evidence" value="ECO:0007669"/>
    <property type="project" value="InterPro"/>
</dbReference>
<feature type="domain" description="Pop1 N-terminal" evidence="5">
    <location>
        <begin position="142"/>
        <end position="211"/>
    </location>
</feature>
<dbReference type="InterPro" id="IPR055079">
    <property type="entry name" value="POP1_C"/>
</dbReference>
<feature type="compositionally biased region" description="Polar residues" evidence="4">
    <location>
        <begin position="1"/>
        <end position="10"/>
    </location>
</feature>
<evidence type="ECO:0000313" key="8">
    <source>
        <dbReference type="EMBL" id="CAH7666896.1"/>
    </source>
</evidence>
<accession>A0AAV0AGQ1</accession>
<dbReference type="PANTHER" id="PTHR22731:SF3">
    <property type="entry name" value="RIBONUCLEASES P_MRP PROTEIN SUBUNIT POP1"/>
    <property type="match status" value="1"/>
</dbReference>
<evidence type="ECO:0000259" key="6">
    <source>
        <dbReference type="Pfam" id="PF08170"/>
    </source>
</evidence>
<name>A0AAV0AGQ1_PHAPC</name>
<keyword evidence="2" id="KW-0819">tRNA processing</keyword>
<protein>
    <submittedName>
        <fullName evidence="8">Ribonucleases P/MRP protein subunit POP1-domain-containing protein</fullName>
    </submittedName>
</protein>
<dbReference type="AlphaFoldDB" id="A0AAV0AGQ1"/>
<feature type="region of interest" description="Disordered" evidence="4">
    <location>
        <begin position="1"/>
        <end position="40"/>
    </location>
</feature>
<evidence type="ECO:0000313" key="9">
    <source>
        <dbReference type="Proteomes" id="UP001153365"/>
    </source>
</evidence>
<keyword evidence="9" id="KW-1185">Reference proteome</keyword>
<dbReference type="EMBL" id="CALTRL010000174">
    <property type="protein sequence ID" value="CAH7666896.1"/>
    <property type="molecule type" value="Genomic_DNA"/>
</dbReference>